<dbReference type="GeneID" id="112285873"/>
<dbReference type="OrthoDB" id="691424at2759"/>
<dbReference type="EMBL" id="ABEU02000008">
    <property type="protein sequence ID" value="PNR49965.1"/>
    <property type="molecule type" value="Genomic_DNA"/>
</dbReference>
<proteinExistence type="predicted"/>
<protein>
    <submittedName>
        <fullName evidence="1 2">Uncharacterized protein</fullName>
    </submittedName>
</protein>
<accession>A0A2K1K859</accession>
<evidence type="ECO:0000313" key="3">
    <source>
        <dbReference type="Proteomes" id="UP000006727"/>
    </source>
</evidence>
<dbReference type="RefSeq" id="XP_073392012.1">
    <property type="nucleotide sequence ID" value="XM_073535911.1"/>
</dbReference>
<dbReference type="PaxDb" id="3218-PP1S1630_1V6.1"/>
<dbReference type="Gramene" id="Pp3c8_20660V3.1">
    <property type="protein sequence ID" value="Pp3c8_20660V3.1"/>
    <property type="gene ID" value="Pp3c8_20660"/>
</dbReference>
<reference evidence="1 3" key="2">
    <citation type="journal article" date="2018" name="Plant J.">
        <title>The Physcomitrella patens chromosome-scale assembly reveals moss genome structure and evolution.</title>
        <authorList>
            <person name="Lang D."/>
            <person name="Ullrich K.K."/>
            <person name="Murat F."/>
            <person name="Fuchs J."/>
            <person name="Jenkins J."/>
            <person name="Haas F.B."/>
            <person name="Piednoel M."/>
            <person name="Gundlach H."/>
            <person name="Van Bel M."/>
            <person name="Meyberg R."/>
            <person name="Vives C."/>
            <person name="Morata J."/>
            <person name="Symeonidi A."/>
            <person name="Hiss M."/>
            <person name="Muchero W."/>
            <person name="Kamisugi Y."/>
            <person name="Saleh O."/>
            <person name="Blanc G."/>
            <person name="Decker E.L."/>
            <person name="van Gessel N."/>
            <person name="Grimwood J."/>
            <person name="Hayes R.D."/>
            <person name="Graham S.W."/>
            <person name="Gunter L.E."/>
            <person name="McDaniel S.F."/>
            <person name="Hoernstein S.N.W."/>
            <person name="Larsson A."/>
            <person name="Li F.W."/>
            <person name="Perroud P.F."/>
            <person name="Phillips J."/>
            <person name="Ranjan P."/>
            <person name="Rokshar D.S."/>
            <person name="Rothfels C.J."/>
            <person name="Schneider L."/>
            <person name="Shu S."/>
            <person name="Stevenson D.W."/>
            <person name="Thummler F."/>
            <person name="Tillich M."/>
            <person name="Villarreal Aguilar J.C."/>
            <person name="Widiez T."/>
            <person name="Wong G.K."/>
            <person name="Wymore A."/>
            <person name="Zhang Y."/>
            <person name="Zimmer A.D."/>
            <person name="Quatrano R.S."/>
            <person name="Mayer K.F.X."/>
            <person name="Goodstein D."/>
            <person name="Casacuberta J.M."/>
            <person name="Vandepoele K."/>
            <person name="Reski R."/>
            <person name="Cuming A.C."/>
            <person name="Tuskan G.A."/>
            <person name="Maumus F."/>
            <person name="Salse J."/>
            <person name="Schmutz J."/>
            <person name="Rensing S.A."/>
        </authorList>
    </citation>
    <scope>NUCLEOTIDE SEQUENCE [LARGE SCALE GENOMIC DNA]</scope>
    <source>
        <strain evidence="2 3">cv. Gransden 2004</strain>
    </source>
</reference>
<keyword evidence="3" id="KW-1185">Reference proteome</keyword>
<dbReference type="Gramene" id="Pp3c8_20660V3.3">
    <property type="protein sequence ID" value="Pp3c8_20660V3.3"/>
    <property type="gene ID" value="Pp3c8_20660"/>
</dbReference>
<dbReference type="Pfam" id="PF04720">
    <property type="entry name" value="PDDEXK_6"/>
    <property type="match status" value="1"/>
</dbReference>
<evidence type="ECO:0000313" key="1">
    <source>
        <dbReference type="EMBL" id="PNR49965.1"/>
    </source>
</evidence>
<dbReference type="FunCoup" id="A0A2K1K859">
    <property type="interactions" value="60"/>
</dbReference>
<reference evidence="1 3" key="1">
    <citation type="journal article" date="2008" name="Science">
        <title>The Physcomitrella genome reveals evolutionary insights into the conquest of land by plants.</title>
        <authorList>
            <person name="Rensing S."/>
            <person name="Lang D."/>
            <person name="Zimmer A."/>
            <person name="Terry A."/>
            <person name="Salamov A."/>
            <person name="Shapiro H."/>
            <person name="Nishiyama T."/>
            <person name="Perroud P.-F."/>
            <person name="Lindquist E."/>
            <person name="Kamisugi Y."/>
            <person name="Tanahashi T."/>
            <person name="Sakakibara K."/>
            <person name="Fujita T."/>
            <person name="Oishi K."/>
            <person name="Shin-I T."/>
            <person name="Kuroki Y."/>
            <person name="Toyoda A."/>
            <person name="Suzuki Y."/>
            <person name="Hashimoto A."/>
            <person name="Yamaguchi K."/>
            <person name="Sugano A."/>
            <person name="Kohara Y."/>
            <person name="Fujiyama A."/>
            <person name="Anterola A."/>
            <person name="Aoki S."/>
            <person name="Ashton N."/>
            <person name="Barbazuk W.B."/>
            <person name="Barker E."/>
            <person name="Bennetzen J."/>
            <person name="Bezanilla M."/>
            <person name="Blankenship R."/>
            <person name="Cho S.H."/>
            <person name="Dutcher S."/>
            <person name="Estelle M."/>
            <person name="Fawcett J.A."/>
            <person name="Gundlach H."/>
            <person name="Hanada K."/>
            <person name="Heyl A."/>
            <person name="Hicks K.A."/>
            <person name="Hugh J."/>
            <person name="Lohr M."/>
            <person name="Mayer K."/>
            <person name="Melkozernov A."/>
            <person name="Murata T."/>
            <person name="Nelson D."/>
            <person name="Pils B."/>
            <person name="Prigge M."/>
            <person name="Reiss B."/>
            <person name="Renner T."/>
            <person name="Rombauts S."/>
            <person name="Rushton P."/>
            <person name="Sanderfoot A."/>
            <person name="Schween G."/>
            <person name="Shiu S.-H."/>
            <person name="Stueber K."/>
            <person name="Theodoulou F.L."/>
            <person name="Tu H."/>
            <person name="Van de Peer Y."/>
            <person name="Verrier P.J."/>
            <person name="Waters E."/>
            <person name="Wood A."/>
            <person name="Yang L."/>
            <person name="Cove D."/>
            <person name="Cuming A."/>
            <person name="Hasebe M."/>
            <person name="Lucas S."/>
            <person name="Mishler D.B."/>
            <person name="Reski R."/>
            <person name="Grigoriev I."/>
            <person name="Quatrano R.S."/>
            <person name="Boore J.L."/>
        </authorList>
    </citation>
    <scope>NUCLEOTIDE SEQUENCE [LARGE SCALE GENOMIC DNA]</scope>
    <source>
        <strain evidence="2 3">cv. Gransden 2004</strain>
    </source>
</reference>
<organism evidence="1">
    <name type="scientific">Physcomitrium patens</name>
    <name type="common">Spreading-leaved earth moss</name>
    <name type="synonym">Physcomitrella patens</name>
    <dbReference type="NCBI Taxonomy" id="3218"/>
    <lineage>
        <taxon>Eukaryota</taxon>
        <taxon>Viridiplantae</taxon>
        <taxon>Streptophyta</taxon>
        <taxon>Embryophyta</taxon>
        <taxon>Bryophyta</taxon>
        <taxon>Bryophytina</taxon>
        <taxon>Bryopsida</taxon>
        <taxon>Funariidae</taxon>
        <taxon>Funariales</taxon>
        <taxon>Funariaceae</taxon>
        <taxon>Physcomitrium</taxon>
    </lineage>
</organism>
<dbReference type="NCBIfam" id="TIGR01615">
    <property type="entry name" value="A_thal_3542"/>
    <property type="match status" value="1"/>
</dbReference>
<dbReference type="PANTHER" id="PTHR31579">
    <property type="entry name" value="OS03G0796600 PROTEIN"/>
    <property type="match status" value="1"/>
</dbReference>
<dbReference type="InterPro" id="IPR006502">
    <property type="entry name" value="PDDEXK-like"/>
</dbReference>
<evidence type="ECO:0000313" key="2">
    <source>
        <dbReference type="EnsemblPlants" id="Pp3c8_20660V3.1"/>
    </source>
</evidence>
<dbReference type="OMA" id="DCRVCVA"/>
<name>A0A2K1K859_PHYPA</name>
<reference evidence="2" key="3">
    <citation type="submission" date="2020-12" db="UniProtKB">
        <authorList>
            <consortium name="EnsemblPlants"/>
        </authorList>
    </citation>
    <scope>IDENTIFICATION</scope>
</reference>
<gene>
    <name evidence="2" type="primary">LOC112285873</name>
    <name evidence="1" type="ORF">PHYPA_011862</name>
</gene>
<dbReference type="Proteomes" id="UP000006727">
    <property type="component" value="Chromosome 8"/>
</dbReference>
<dbReference type="Gramene" id="Pp3c8_20660V3.2">
    <property type="protein sequence ID" value="Pp3c8_20660V3.2"/>
    <property type="gene ID" value="Pp3c8_20660"/>
</dbReference>
<dbReference type="EnsemblPlants" id="Pp3c8_20660V3.3">
    <property type="protein sequence ID" value="Pp3c8_20660V3.3"/>
    <property type="gene ID" value="Pp3c8_20660"/>
</dbReference>
<dbReference type="EnsemblPlants" id="Pp3c8_20660V3.1">
    <property type="protein sequence ID" value="Pp3c8_20660V3.1"/>
    <property type="gene ID" value="Pp3c8_20660"/>
</dbReference>
<dbReference type="PANTHER" id="PTHR31579:SF39">
    <property type="entry name" value="OS01G0973600 PROTEIN"/>
    <property type="match status" value="1"/>
</dbReference>
<dbReference type="AlphaFoldDB" id="A0A2K1K859"/>
<sequence length="364" mass="41014">MPGLRYQLGMSPFTDFLECGDVNMPASRYMGGISRDREMARPQNVPQSTKAVRRAQPQWLKPIREDSRVNFLGTKHWGSPTVVPDTSYESDDLQAMVHDFIENDSADCMDGVEGDGGSPVLTLTENLQILTQPQSSLERELLTDVQRLLLNLNEDTDLICDTNDADCKGTCIKRLVVKHLKMASYSASVCKSKWLSSGRVPGGEYEYIDVVFEGTDRLIVDIHFQTQFEIARPTSQYSAALMSLPTVFVGTIAKLEQVLRLMSEAAKVSLVQNDMHLPPWRTLDYMRVKWLSDYETLAPTPYRGSARLQWRDKRSSAATSEARQCGDELRRTKHSLRLETKGLGLFNLSRERSSRANLLLRSAA</sequence>
<dbReference type="EnsemblPlants" id="Pp3c8_20660V3.2">
    <property type="protein sequence ID" value="Pp3c8_20660V3.2"/>
    <property type="gene ID" value="Pp3c8_20660"/>
</dbReference>